<dbReference type="InterPro" id="IPR004358">
    <property type="entry name" value="Sig_transdc_His_kin-like_C"/>
</dbReference>
<keyword evidence="5" id="KW-1185">Reference proteome</keyword>
<protein>
    <recommendedName>
        <fullName evidence="2">histidine kinase</fullName>
        <ecNumber evidence="2">2.7.13.3</ecNumber>
    </recommendedName>
</protein>
<accession>A0ABS7EIJ3</accession>
<dbReference type="Gene3D" id="3.30.565.10">
    <property type="entry name" value="Histidine kinase-like ATPase, C-terminal domain"/>
    <property type="match status" value="1"/>
</dbReference>
<dbReference type="PRINTS" id="PR00344">
    <property type="entry name" value="BCTRLSENSOR"/>
</dbReference>
<proteinExistence type="predicted"/>
<dbReference type="SUPFAM" id="SSF55874">
    <property type="entry name" value="ATPase domain of HSP90 chaperone/DNA topoisomerase II/histidine kinase"/>
    <property type="match status" value="1"/>
</dbReference>
<dbReference type="PANTHER" id="PTHR43065">
    <property type="entry name" value="SENSOR HISTIDINE KINASE"/>
    <property type="match status" value="1"/>
</dbReference>
<evidence type="ECO:0000313" key="4">
    <source>
        <dbReference type="EMBL" id="MBW8191467.1"/>
    </source>
</evidence>
<dbReference type="InterPro" id="IPR036890">
    <property type="entry name" value="HATPase_C_sf"/>
</dbReference>
<evidence type="ECO:0000259" key="3">
    <source>
        <dbReference type="PROSITE" id="PS50109"/>
    </source>
</evidence>
<evidence type="ECO:0000313" key="5">
    <source>
        <dbReference type="Proteomes" id="UP001166251"/>
    </source>
</evidence>
<comment type="catalytic activity">
    <reaction evidence="1">
        <text>ATP + protein L-histidine = ADP + protein N-phospho-L-histidine.</text>
        <dbReference type="EC" id="2.7.13.3"/>
    </reaction>
</comment>
<dbReference type="SMART" id="SM00387">
    <property type="entry name" value="HATPase_c"/>
    <property type="match status" value="1"/>
</dbReference>
<dbReference type="InterPro" id="IPR005467">
    <property type="entry name" value="His_kinase_dom"/>
</dbReference>
<keyword evidence="4" id="KW-0808">Transferase</keyword>
<sequence>MNDYVESTLQTGEMVITNLHRAANLIRNFKEVAADQNDEQKRVFTLYGYIESLLRSLEGELKSFKISVDLSGDKTVQLNSYPSAYSQIITNFIINSLKHGFKRQHQHHISIAFEIHGDTLLLRYKDDGRGIDANTLPKIFDPFFTTQRTAGGTGLGLHIVYNIVNQRLGGTIDASSEVGAGVEFTIRVPLIPPTKAPSRA</sequence>
<dbReference type="PANTHER" id="PTHR43065:SF47">
    <property type="match status" value="1"/>
</dbReference>
<dbReference type="Proteomes" id="UP001166251">
    <property type="component" value="Unassembled WGS sequence"/>
</dbReference>
<dbReference type="InterPro" id="IPR003594">
    <property type="entry name" value="HATPase_dom"/>
</dbReference>
<feature type="domain" description="Histidine kinase" evidence="3">
    <location>
        <begin position="1"/>
        <end position="192"/>
    </location>
</feature>
<dbReference type="Pfam" id="PF02518">
    <property type="entry name" value="HATPase_c"/>
    <property type="match status" value="1"/>
</dbReference>
<dbReference type="PROSITE" id="PS50109">
    <property type="entry name" value="HIS_KIN"/>
    <property type="match status" value="1"/>
</dbReference>
<dbReference type="EC" id="2.7.13.3" evidence="2"/>
<reference evidence="4" key="1">
    <citation type="submission" date="2021-07" db="EMBL/GenBank/DDBJ databases">
        <title>Neiella marina sp. nov., isolated from the intestinal content of sea cucumber Apostichopus japonicus.</title>
        <authorList>
            <person name="Bai X."/>
        </authorList>
    </citation>
    <scope>NUCLEOTIDE SEQUENCE</scope>
    <source>
        <strain evidence="4">126</strain>
    </source>
</reference>
<gene>
    <name evidence="4" type="ORF">K0504_10505</name>
</gene>
<evidence type="ECO:0000256" key="1">
    <source>
        <dbReference type="ARBA" id="ARBA00000085"/>
    </source>
</evidence>
<comment type="caution">
    <text evidence="4">The sequence shown here is derived from an EMBL/GenBank/DDBJ whole genome shotgun (WGS) entry which is preliminary data.</text>
</comment>
<dbReference type="EMBL" id="JAHZSS010000011">
    <property type="protein sequence ID" value="MBW8191467.1"/>
    <property type="molecule type" value="Genomic_DNA"/>
</dbReference>
<name>A0ABS7EIJ3_9GAMM</name>
<dbReference type="RefSeq" id="WP_220104147.1">
    <property type="nucleotide sequence ID" value="NZ_JAHZSS010000011.1"/>
</dbReference>
<keyword evidence="4" id="KW-0418">Kinase</keyword>
<evidence type="ECO:0000256" key="2">
    <source>
        <dbReference type="ARBA" id="ARBA00012438"/>
    </source>
</evidence>
<dbReference type="GO" id="GO:0016301">
    <property type="term" value="F:kinase activity"/>
    <property type="evidence" value="ECO:0007669"/>
    <property type="project" value="UniProtKB-KW"/>
</dbReference>
<organism evidence="4 5">
    <name type="scientific">Neiella holothuriorum</name>
    <dbReference type="NCBI Taxonomy" id="2870530"/>
    <lineage>
        <taxon>Bacteria</taxon>
        <taxon>Pseudomonadati</taxon>
        <taxon>Pseudomonadota</taxon>
        <taxon>Gammaproteobacteria</taxon>
        <taxon>Alteromonadales</taxon>
        <taxon>Echinimonadaceae</taxon>
        <taxon>Neiella</taxon>
    </lineage>
</organism>